<protein>
    <recommendedName>
        <fullName evidence="2">SH3b domain-containing protein</fullName>
    </recommendedName>
</protein>
<reference evidence="3 4" key="1">
    <citation type="submission" date="2019-08" db="EMBL/GenBank/DDBJ databases">
        <title>Hyperibacter terrae gen. nov., sp. nov. and Hyperibacter viscosus sp. nov., two new members in the family Rhodospirillaceae isolated from the rhizosphere of Hypericum perforatum.</title>
        <authorList>
            <person name="Noviana Z."/>
        </authorList>
    </citation>
    <scope>NUCLEOTIDE SEQUENCE [LARGE SCALE GENOMIC DNA]</scope>
    <source>
        <strain evidence="3 4">R5913</strain>
    </source>
</reference>
<sequence>MRPLSPVAIAAFVGLLATSPLAQASPLATPVLPAQQGYITVADVTMTVSNSAGYANLRKEPTSHSALIEKLPAGTKVTILGKAAGGKWYHVKVGDKEGYIARNLLK</sequence>
<proteinExistence type="predicted"/>
<dbReference type="Pfam" id="PF08239">
    <property type="entry name" value="SH3_3"/>
    <property type="match status" value="1"/>
</dbReference>
<feature type="chain" id="PRO_5023875783" description="SH3b domain-containing protein" evidence="1">
    <location>
        <begin position="25"/>
        <end position="106"/>
    </location>
</feature>
<keyword evidence="1" id="KW-0732">Signal</keyword>
<keyword evidence="4" id="KW-1185">Reference proteome</keyword>
<feature type="signal peptide" evidence="1">
    <location>
        <begin position="1"/>
        <end position="24"/>
    </location>
</feature>
<evidence type="ECO:0000313" key="3">
    <source>
        <dbReference type="EMBL" id="QEX16869.1"/>
    </source>
</evidence>
<dbReference type="SMART" id="SM00287">
    <property type="entry name" value="SH3b"/>
    <property type="match status" value="1"/>
</dbReference>
<gene>
    <name evidence="3" type="ORF">FRZ44_21640</name>
</gene>
<accession>A0A5J6MHD5</accession>
<dbReference type="AlphaFoldDB" id="A0A5J6MHD5"/>
<dbReference type="Gene3D" id="2.30.30.40">
    <property type="entry name" value="SH3 Domains"/>
    <property type="match status" value="1"/>
</dbReference>
<evidence type="ECO:0000313" key="4">
    <source>
        <dbReference type="Proteomes" id="UP000326202"/>
    </source>
</evidence>
<name>A0A5J6MHD5_9PROT</name>
<evidence type="ECO:0000256" key="1">
    <source>
        <dbReference type="SAM" id="SignalP"/>
    </source>
</evidence>
<evidence type="ECO:0000259" key="2">
    <source>
        <dbReference type="PROSITE" id="PS51781"/>
    </source>
</evidence>
<dbReference type="InterPro" id="IPR003646">
    <property type="entry name" value="SH3-like_bac-type"/>
</dbReference>
<organism evidence="3 4">
    <name type="scientific">Hypericibacter terrae</name>
    <dbReference type="NCBI Taxonomy" id="2602015"/>
    <lineage>
        <taxon>Bacteria</taxon>
        <taxon>Pseudomonadati</taxon>
        <taxon>Pseudomonadota</taxon>
        <taxon>Alphaproteobacteria</taxon>
        <taxon>Rhodospirillales</taxon>
        <taxon>Dongiaceae</taxon>
        <taxon>Hypericibacter</taxon>
    </lineage>
</organism>
<dbReference type="EMBL" id="CP042906">
    <property type="protein sequence ID" value="QEX16869.1"/>
    <property type="molecule type" value="Genomic_DNA"/>
</dbReference>
<dbReference type="PROSITE" id="PS51781">
    <property type="entry name" value="SH3B"/>
    <property type="match status" value="1"/>
</dbReference>
<dbReference type="KEGG" id="htq:FRZ44_21640"/>
<feature type="domain" description="SH3b" evidence="2">
    <location>
        <begin position="45"/>
        <end position="106"/>
    </location>
</feature>
<dbReference type="Proteomes" id="UP000326202">
    <property type="component" value="Chromosome"/>
</dbReference>
<dbReference type="RefSeq" id="WP_191908528.1">
    <property type="nucleotide sequence ID" value="NZ_CP042906.1"/>
</dbReference>